<protein>
    <recommendedName>
        <fullName evidence="2">DUF6699 domain-containing protein</fullName>
    </recommendedName>
</protein>
<sequence length="72" mass="8546">MVAVDNTRKEAVEKAAKSRQEKDRINRLKRIDWLGDKSMFEGLERDKEFEKKRHLPGSVSVAETWVVRFGRW</sequence>
<evidence type="ECO:0000256" key="1">
    <source>
        <dbReference type="SAM" id="MobiDB-lite"/>
    </source>
</evidence>
<gene>
    <name evidence="3" type="ORF">BJ212DRAFT_1402040</name>
</gene>
<dbReference type="AlphaFoldDB" id="A0A9P7J2H2"/>
<name>A0A9P7J2H2_9AGAM</name>
<feature type="region of interest" description="Disordered" evidence="1">
    <location>
        <begin position="1"/>
        <end position="22"/>
    </location>
</feature>
<dbReference type="OrthoDB" id="2627447at2759"/>
<feature type="domain" description="DUF6699" evidence="2">
    <location>
        <begin position="7"/>
        <end position="47"/>
    </location>
</feature>
<dbReference type="InterPro" id="IPR046522">
    <property type="entry name" value="DUF6699"/>
</dbReference>
<dbReference type="GeneID" id="64631363"/>
<proteinExistence type="predicted"/>
<evidence type="ECO:0000313" key="3">
    <source>
        <dbReference type="EMBL" id="KAG1799521.1"/>
    </source>
</evidence>
<evidence type="ECO:0000259" key="2">
    <source>
        <dbReference type="Pfam" id="PF20415"/>
    </source>
</evidence>
<organism evidence="3 4">
    <name type="scientific">Suillus subaureus</name>
    <dbReference type="NCBI Taxonomy" id="48587"/>
    <lineage>
        <taxon>Eukaryota</taxon>
        <taxon>Fungi</taxon>
        <taxon>Dikarya</taxon>
        <taxon>Basidiomycota</taxon>
        <taxon>Agaricomycotina</taxon>
        <taxon>Agaricomycetes</taxon>
        <taxon>Agaricomycetidae</taxon>
        <taxon>Boletales</taxon>
        <taxon>Suillineae</taxon>
        <taxon>Suillaceae</taxon>
        <taxon>Suillus</taxon>
    </lineage>
</organism>
<accession>A0A9P7J2H2</accession>
<keyword evidence="4" id="KW-1185">Reference proteome</keyword>
<reference evidence="3" key="1">
    <citation type="journal article" date="2020" name="New Phytol.">
        <title>Comparative genomics reveals dynamic genome evolution in host specialist ectomycorrhizal fungi.</title>
        <authorList>
            <person name="Lofgren L.A."/>
            <person name="Nguyen N.H."/>
            <person name="Vilgalys R."/>
            <person name="Ruytinx J."/>
            <person name="Liao H.L."/>
            <person name="Branco S."/>
            <person name="Kuo A."/>
            <person name="LaButti K."/>
            <person name="Lipzen A."/>
            <person name="Andreopoulos W."/>
            <person name="Pangilinan J."/>
            <person name="Riley R."/>
            <person name="Hundley H."/>
            <person name="Na H."/>
            <person name="Barry K."/>
            <person name="Grigoriev I.V."/>
            <person name="Stajich J.E."/>
            <person name="Kennedy P.G."/>
        </authorList>
    </citation>
    <scope>NUCLEOTIDE SEQUENCE</scope>
    <source>
        <strain evidence="3">MN1</strain>
    </source>
</reference>
<evidence type="ECO:0000313" key="4">
    <source>
        <dbReference type="Proteomes" id="UP000807769"/>
    </source>
</evidence>
<dbReference type="RefSeq" id="XP_041185723.1">
    <property type="nucleotide sequence ID" value="XM_041337347.1"/>
</dbReference>
<dbReference type="Pfam" id="PF20415">
    <property type="entry name" value="DUF6699"/>
    <property type="match status" value="1"/>
</dbReference>
<dbReference type="EMBL" id="JABBWG010000145">
    <property type="protein sequence ID" value="KAG1799521.1"/>
    <property type="molecule type" value="Genomic_DNA"/>
</dbReference>
<dbReference type="Proteomes" id="UP000807769">
    <property type="component" value="Unassembled WGS sequence"/>
</dbReference>
<comment type="caution">
    <text evidence="3">The sequence shown here is derived from an EMBL/GenBank/DDBJ whole genome shotgun (WGS) entry which is preliminary data.</text>
</comment>